<dbReference type="InterPro" id="IPR039422">
    <property type="entry name" value="MarR/SlyA-like"/>
</dbReference>
<dbReference type="PROSITE" id="PS50995">
    <property type="entry name" value="HTH_MARR_2"/>
    <property type="match status" value="1"/>
</dbReference>
<dbReference type="SMART" id="SM00347">
    <property type="entry name" value="HTH_MARR"/>
    <property type="match status" value="1"/>
</dbReference>
<feature type="domain" description="HTH marR-type" evidence="1">
    <location>
        <begin position="27"/>
        <end position="164"/>
    </location>
</feature>
<protein>
    <submittedName>
        <fullName evidence="2">MarR family transcriptional regulator</fullName>
    </submittedName>
</protein>
<dbReference type="RefSeq" id="WP_189130467.1">
    <property type="nucleotide sequence ID" value="NZ_BMMS01000004.1"/>
</dbReference>
<comment type="caution">
    <text evidence="2">The sequence shown here is derived from an EMBL/GenBank/DDBJ whole genome shotgun (WGS) entry which is preliminary data.</text>
</comment>
<dbReference type="PANTHER" id="PTHR33164:SF104">
    <property type="entry name" value="TRANSCRIPTIONAL REGULATORY PROTEIN"/>
    <property type="match status" value="1"/>
</dbReference>
<organism evidence="2 3">
    <name type="scientific">Wenjunlia tyrosinilytica</name>
    <dbReference type="NCBI Taxonomy" id="1544741"/>
    <lineage>
        <taxon>Bacteria</taxon>
        <taxon>Bacillati</taxon>
        <taxon>Actinomycetota</taxon>
        <taxon>Actinomycetes</taxon>
        <taxon>Kitasatosporales</taxon>
        <taxon>Streptomycetaceae</taxon>
        <taxon>Wenjunlia</taxon>
    </lineage>
</organism>
<dbReference type="Pfam" id="PF01047">
    <property type="entry name" value="MarR"/>
    <property type="match status" value="1"/>
</dbReference>
<dbReference type="PRINTS" id="PR00598">
    <property type="entry name" value="HTHMARR"/>
</dbReference>
<evidence type="ECO:0000259" key="1">
    <source>
        <dbReference type="PROSITE" id="PS50995"/>
    </source>
</evidence>
<dbReference type="InterPro" id="IPR036390">
    <property type="entry name" value="WH_DNA-bd_sf"/>
</dbReference>
<name>A0A917ZJV2_9ACTN</name>
<proteinExistence type="predicted"/>
<reference evidence="2" key="1">
    <citation type="journal article" date="2014" name="Int. J. Syst. Evol. Microbiol.">
        <title>Complete genome sequence of Corynebacterium casei LMG S-19264T (=DSM 44701T), isolated from a smear-ripened cheese.</title>
        <authorList>
            <consortium name="US DOE Joint Genome Institute (JGI-PGF)"/>
            <person name="Walter F."/>
            <person name="Albersmeier A."/>
            <person name="Kalinowski J."/>
            <person name="Ruckert C."/>
        </authorList>
    </citation>
    <scope>NUCLEOTIDE SEQUENCE</scope>
    <source>
        <strain evidence="2">CGMCC 4.7201</strain>
    </source>
</reference>
<reference evidence="2" key="2">
    <citation type="submission" date="2020-09" db="EMBL/GenBank/DDBJ databases">
        <authorList>
            <person name="Sun Q."/>
            <person name="Zhou Y."/>
        </authorList>
    </citation>
    <scope>NUCLEOTIDE SEQUENCE</scope>
    <source>
        <strain evidence="2">CGMCC 4.7201</strain>
    </source>
</reference>
<keyword evidence="3" id="KW-1185">Reference proteome</keyword>
<dbReference type="EMBL" id="BMMS01000004">
    <property type="protein sequence ID" value="GGO83319.1"/>
    <property type="molecule type" value="Genomic_DNA"/>
</dbReference>
<dbReference type="PANTHER" id="PTHR33164">
    <property type="entry name" value="TRANSCRIPTIONAL REGULATOR, MARR FAMILY"/>
    <property type="match status" value="1"/>
</dbReference>
<gene>
    <name evidence="2" type="ORF">GCM10012280_12030</name>
</gene>
<evidence type="ECO:0000313" key="2">
    <source>
        <dbReference type="EMBL" id="GGO83319.1"/>
    </source>
</evidence>
<dbReference type="AlphaFoldDB" id="A0A917ZJV2"/>
<dbReference type="Gene3D" id="1.10.10.10">
    <property type="entry name" value="Winged helix-like DNA-binding domain superfamily/Winged helix DNA-binding domain"/>
    <property type="match status" value="1"/>
</dbReference>
<sequence>MHDAEDDDVERIMAQWRRERPDLDPSGMGVFGRISRIAKKNDDVKTAVFAEFGIQRGEFDVLATLRRAGEPYRLNPRQISGSLMVTSGGLTPRLTRLEQAGLVMREADPDDRRGLLVRLTPEGLDLVNRAVEASVSIEHEMLKPFSAEQRERIAELLGLLDRSI</sequence>
<dbReference type="SUPFAM" id="SSF46785">
    <property type="entry name" value="Winged helix' DNA-binding domain"/>
    <property type="match status" value="1"/>
</dbReference>
<dbReference type="InterPro" id="IPR036388">
    <property type="entry name" value="WH-like_DNA-bd_sf"/>
</dbReference>
<dbReference type="Proteomes" id="UP000641932">
    <property type="component" value="Unassembled WGS sequence"/>
</dbReference>
<dbReference type="GO" id="GO:0006950">
    <property type="term" value="P:response to stress"/>
    <property type="evidence" value="ECO:0007669"/>
    <property type="project" value="TreeGrafter"/>
</dbReference>
<dbReference type="GO" id="GO:0003700">
    <property type="term" value="F:DNA-binding transcription factor activity"/>
    <property type="evidence" value="ECO:0007669"/>
    <property type="project" value="InterPro"/>
</dbReference>
<accession>A0A917ZJV2</accession>
<evidence type="ECO:0000313" key="3">
    <source>
        <dbReference type="Proteomes" id="UP000641932"/>
    </source>
</evidence>
<dbReference type="InterPro" id="IPR000835">
    <property type="entry name" value="HTH_MarR-typ"/>
</dbReference>